<evidence type="ECO:0000313" key="3">
    <source>
        <dbReference type="Proteomes" id="UP001597493"/>
    </source>
</evidence>
<organism evidence="2 3">
    <name type="scientific">Paenibacillus thailandensis</name>
    <dbReference type="NCBI Taxonomy" id="393250"/>
    <lineage>
        <taxon>Bacteria</taxon>
        <taxon>Bacillati</taxon>
        <taxon>Bacillota</taxon>
        <taxon>Bacilli</taxon>
        <taxon>Bacillales</taxon>
        <taxon>Paenibacillaceae</taxon>
        <taxon>Paenibacillus</taxon>
    </lineage>
</organism>
<dbReference type="PANTHER" id="PTHR43031">
    <property type="entry name" value="FAD-DEPENDENT OXIDOREDUCTASE"/>
    <property type="match status" value="1"/>
</dbReference>
<keyword evidence="3" id="KW-1185">Reference proteome</keyword>
<dbReference type="Pfam" id="PF00581">
    <property type="entry name" value="Rhodanese"/>
    <property type="match status" value="1"/>
</dbReference>
<dbReference type="InterPro" id="IPR050229">
    <property type="entry name" value="GlpE_sulfurtransferase"/>
</dbReference>
<dbReference type="CDD" id="cd00158">
    <property type="entry name" value="RHOD"/>
    <property type="match status" value="1"/>
</dbReference>
<dbReference type="Proteomes" id="UP001597493">
    <property type="component" value="Unassembled WGS sequence"/>
</dbReference>
<gene>
    <name evidence="2" type="ORF">ACFSW5_19080</name>
</gene>
<dbReference type="PANTHER" id="PTHR43031:SF17">
    <property type="entry name" value="SULFURTRANSFERASE YTWF-RELATED"/>
    <property type="match status" value="1"/>
</dbReference>
<dbReference type="Gene3D" id="3.40.250.10">
    <property type="entry name" value="Rhodanese-like domain"/>
    <property type="match status" value="1"/>
</dbReference>
<reference evidence="3" key="1">
    <citation type="journal article" date="2019" name="Int. J. Syst. Evol. Microbiol.">
        <title>The Global Catalogue of Microorganisms (GCM) 10K type strain sequencing project: providing services to taxonomists for standard genome sequencing and annotation.</title>
        <authorList>
            <consortium name="The Broad Institute Genomics Platform"/>
            <consortium name="The Broad Institute Genome Sequencing Center for Infectious Disease"/>
            <person name="Wu L."/>
            <person name="Ma J."/>
        </authorList>
    </citation>
    <scope>NUCLEOTIDE SEQUENCE [LARGE SCALE GENOMIC DNA]</scope>
    <source>
        <strain evidence="3">TISTR 1827</strain>
    </source>
</reference>
<dbReference type="EMBL" id="JBHUMY010000027">
    <property type="protein sequence ID" value="MFD2662363.1"/>
    <property type="molecule type" value="Genomic_DNA"/>
</dbReference>
<evidence type="ECO:0000313" key="2">
    <source>
        <dbReference type="EMBL" id="MFD2662363.1"/>
    </source>
</evidence>
<dbReference type="InterPro" id="IPR036873">
    <property type="entry name" value="Rhodanese-like_dom_sf"/>
</dbReference>
<sequence length="103" mass="11608">MYPEITTDELQQKLERGEKLNLVDVREQDEWEAGHIAQARLIPLSEIQDRIDDFSRDGEETFIICRSGGRSARACEFLQANGLSVVNVKGGMLAWEGEVEEGL</sequence>
<dbReference type="InterPro" id="IPR001763">
    <property type="entry name" value="Rhodanese-like_dom"/>
</dbReference>
<accession>A0ABW5R3J2</accession>
<dbReference type="SMART" id="SM00450">
    <property type="entry name" value="RHOD"/>
    <property type="match status" value="1"/>
</dbReference>
<protein>
    <submittedName>
        <fullName evidence="2">Rhodanese-like domain-containing protein</fullName>
    </submittedName>
</protein>
<dbReference type="PROSITE" id="PS50206">
    <property type="entry name" value="RHODANESE_3"/>
    <property type="match status" value="1"/>
</dbReference>
<evidence type="ECO:0000259" key="1">
    <source>
        <dbReference type="PROSITE" id="PS50206"/>
    </source>
</evidence>
<proteinExistence type="predicted"/>
<dbReference type="SUPFAM" id="SSF52821">
    <property type="entry name" value="Rhodanese/Cell cycle control phosphatase"/>
    <property type="match status" value="1"/>
</dbReference>
<name>A0ABW5R3J2_9BACL</name>
<dbReference type="RefSeq" id="WP_379276541.1">
    <property type="nucleotide sequence ID" value="NZ_JBHUGT010000021.1"/>
</dbReference>
<feature type="domain" description="Rhodanese" evidence="1">
    <location>
        <begin position="16"/>
        <end position="101"/>
    </location>
</feature>
<comment type="caution">
    <text evidence="2">The sequence shown here is derived from an EMBL/GenBank/DDBJ whole genome shotgun (WGS) entry which is preliminary data.</text>
</comment>